<dbReference type="AlphaFoldDB" id="A0AAE1G1I5"/>
<name>A0AAE1G1I5_PETCI</name>
<reference evidence="2" key="1">
    <citation type="submission" date="2023-10" db="EMBL/GenBank/DDBJ databases">
        <title>Genome assemblies of two species of porcelain crab, Petrolisthes cinctipes and Petrolisthes manimaculis (Anomura: Porcellanidae).</title>
        <authorList>
            <person name="Angst P."/>
        </authorList>
    </citation>
    <scope>NUCLEOTIDE SEQUENCE</scope>
    <source>
        <strain evidence="2">PB745_01</strain>
        <tissue evidence="2">Gill</tissue>
    </source>
</reference>
<dbReference type="CDD" id="cd09276">
    <property type="entry name" value="Rnase_HI_RT_non_LTR"/>
    <property type="match status" value="1"/>
</dbReference>
<comment type="caution">
    <text evidence="2">The sequence shown here is derived from an EMBL/GenBank/DDBJ whole genome shotgun (WGS) entry which is preliminary data.</text>
</comment>
<dbReference type="GO" id="GO:0004523">
    <property type="term" value="F:RNA-DNA hybrid ribonuclease activity"/>
    <property type="evidence" value="ECO:0007669"/>
    <property type="project" value="InterPro"/>
</dbReference>
<protein>
    <recommendedName>
        <fullName evidence="1">RNase H type-1 domain-containing protein</fullName>
    </recommendedName>
</protein>
<sequence>MARQKEEETLGLLSFVGKSCRPSISLITAVASRLWHVGDQQATTINIFVDSLSVLQSLSQVVPKKNRFLLSQIQRNLQTLHRLEKSTSFHWVPGHIDVAGNERVDAAVRRIGQGREVNLIKCDGDFGMYSPHYLYLFSPDLPHAISYLILHSCPSLLYLLSCTPFNFLYIGSTF</sequence>
<evidence type="ECO:0000259" key="1">
    <source>
        <dbReference type="PROSITE" id="PS50879"/>
    </source>
</evidence>
<evidence type="ECO:0000313" key="3">
    <source>
        <dbReference type="Proteomes" id="UP001286313"/>
    </source>
</evidence>
<keyword evidence="3" id="KW-1185">Reference proteome</keyword>
<dbReference type="SUPFAM" id="SSF53098">
    <property type="entry name" value="Ribonuclease H-like"/>
    <property type="match status" value="1"/>
</dbReference>
<dbReference type="EMBL" id="JAWQEG010000966">
    <property type="protein sequence ID" value="KAK3883684.1"/>
    <property type="molecule type" value="Genomic_DNA"/>
</dbReference>
<dbReference type="PROSITE" id="PS50879">
    <property type="entry name" value="RNASE_H_1"/>
    <property type="match status" value="1"/>
</dbReference>
<dbReference type="Proteomes" id="UP001286313">
    <property type="component" value="Unassembled WGS sequence"/>
</dbReference>
<evidence type="ECO:0000313" key="2">
    <source>
        <dbReference type="EMBL" id="KAK3883684.1"/>
    </source>
</evidence>
<dbReference type="InterPro" id="IPR036397">
    <property type="entry name" value="RNaseH_sf"/>
</dbReference>
<dbReference type="Pfam" id="PF00075">
    <property type="entry name" value="RNase_H"/>
    <property type="match status" value="1"/>
</dbReference>
<dbReference type="InterPro" id="IPR012337">
    <property type="entry name" value="RNaseH-like_sf"/>
</dbReference>
<proteinExistence type="predicted"/>
<gene>
    <name evidence="2" type="ORF">Pcinc_012004</name>
</gene>
<organism evidence="2 3">
    <name type="scientific">Petrolisthes cinctipes</name>
    <name type="common">Flat porcelain crab</name>
    <dbReference type="NCBI Taxonomy" id="88211"/>
    <lineage>
        <taxon>Eukaryota</taxon>
        <taxon>Metazoa</taxon>
        <taxon>Ecdysozoa</taxon>
        <taxon>Arthropoda</taxon>
        <taxon>Crustacea</taxon>
        <taxon>Multicrustacea</taxon>
        <taxon>Malacostraca</taxon>
        <taxon>Eumalacostraca</taxon>
        <taxon>Eucarida</taxon>
        <taxon>Decapoda</taxon>
        <taxon>Pleocyemata</taxon>
        <taxon>Anomura</taxon>
        <taxon>Galatheoidea</taxon>
        <taxon>Porcellanidae</taxon>
        <taxon>Petrolisthes</taxon>
    </lineage>
</organism>
<dbReference type="Gene3D" id="3.30.420.10">
    <property type="entry name" value="Ribonuclease H-like superfamily/Ribonuclease H"/>
    <property type="match status" value="1"/>
</dbReference>
<dbReference type="InterPro" id="IPR002156">
    <property type="entry name" value="RNaseH_domain"/>
</dbReference>
<dbReference type="GO" id="GO:0003676">
    <property type="term" value="F:nucleic acid binding"/>
    <property type="evidence" value="ECO:0007669"/>
    <property type="project" value="InterPro"/>
</dbReference>
<feature type="domain" description="RNase H type-1" evidence="1">
    <location>
        <begin position="1"/>
        <end position="113"/>
    </location>
</feature>
<accession>A0AAE1G1I5</accession>